<dbReference type="GO" id="GO:0015562">
    <property type="term" value="F:efflux transmembrane transporter activity"/>
    <property type="evidence" value="ECO:0007669"/>
    <property type="project" value="InterPro"/>
</dbReference>
<dbReference type="FunFam" id="3.30.70.1430:FF:000001">
    <property type="entry name" value="Efflux pump membrane transporter"/>
    <property type="match status" value="1"/>
</dbReference>
<dbReference type="Gene3D" id="1.20.1640.10">
    <property type="entry name" value="Multidrug efflux transporter AcrB transmembrane domain"/>
    <property type="match status" value="2"/>
</dbReference>
<feature type="transmembrane region" description="Helical" evidence="9">
    <location>
        <begin position="471"/>
        <end position="498"/>
    </location>
</feature>
<dbReference type="SUPFAM" id="SSF82693">
    <property type="entry name" value="Multidrug efflux transporter AcrB pore domain, PN1, PN2, PC1 and PC2 subdomains"/>
    <property type="match status" value="4"/>
</dbReference>
<proteinExistence type="inferred from homology"/>
<accession>A0A381DZ81</accession>
<dbReference type="GO" id="GO:0005886">
    <property type="term" value="C:plasma membrane"/>
    <property type="evidence" value="ECO:0007669"/>
    <property type="project" value="UniProtKB-SubCell"/>
</dbReference>
<dbReference type="Gene3D" id="3.30.70.1430">
    <property type="entry name" value="Multidrug efflux transporter AcrB pore domain"/>
    <property type="match status" value="2"/>
</dbReference>
<dbReference type="PANTHER" id="PTHR32063">
    <property type="match status" value="1"/>
</dbReference>
<dbReference type="Proteomes" id="UP000254572">
    <property type="component" value="Unassembled WGS sequence"/>
</dbReference>
<feature type="transmembrane region" description="Helical" evidence="9">
    <location>
        <begin position="393"/>
        <end position="414"/>
    </location>
</feature>
<evidence type="ECO:0000256" key="4">
    <source>
        <dbReference type="ARBA" id="ARBA00022475"/>
    </source>
</evidence>
<evidence type="ECO:0000256" key="9">
    <source>
        <dbReference type="RuleBase" id="RU364070"/>
    </source>
</evidence>
<dbReference type="InterPro" id="IPR000731">
    <property type="entry name" value="SSD"/>
</dbReference>
<dbReference type="InterPro" id="IPR001036">
    <property type="entry name" value="Acrflvin-R"/>
</dbReference>
<dbReference type="AlphaFoldDB" id="A0A381DZ81"/>
<feature type="transmembrane region" description="Helical" evidence="9">
    <location>
        <begin position="935"/>
        <end position="958"/>
    </location>
</feature>
<evidence type="ECO:0000256" key="7">
    <source>
        <dbReference type="ARBA" id="ARBA00022989"/>
    </source>
</evidence>
<dbReference type="Gene3D" id="3.30.2090.10">
    <property type="entry name" value="Multidrug efflux transporter AcrB TolC docking domain, DN and DC subdomains"/>
    <property type="match status" value="2"/>
</dbReference>
<feature type="transmembrane region" description="Helical" evidence="9">
    <location>
        <begin position="435"/>
        <end position="459"/>
    </location>
</feature>
<evidence type="ECO:0000256" key="8">
    <source>
        <dbReference type="ARBA" id="ARBA00023136"/>
    </source>
</evidence>
<evidence type="ECO:0000256" key="1">
    <source>
        <dbReference type="ARBA" id="ARBA00004429"/>
    </source>
</evidence>
<dbReference type="PRINTS" id="PR00702">
    <property type="entry name" value="ACRIFLAVINRP"/>
</dbReference>
<comment type="caution">
    <text evidence="9">Lacks conserved residue(s) required for the propagation of feature annotation.</text>
</comment>
<reference evidence="11 12" key="1">
    <citation type="submission" date="2018-06" db="EMBL/GenBank/DDBJ databases">
        <authorList>
            <consortium name="Pathogen Informatics"/>
            <person name="Doyle S."/>
        </authorList>
    </citation>
    <scope>NUCLEOTIDE SEQUENCE [LARGE SCALE GENOMIC DNA]</scope>
    <source>
        <strain evidence="11 12">NCTC13294</strain>
    </source>
</reference>
<dbReference type="SUPFAM" id="SSF82714">
    <property type="entry name" value="Multidrug efflux transporter AcrB TolC docking domain, DN and DC subdomains"/>
    <property type="match status" value="2"/>
</dbReference>
<dbReference type="NCBIfam" id="TIGR00915">
    <property type="entry name" value="2A0602"/>
    <property type="match status" value="1"/>
</dbReference>
<name>A0A381DZ81_9GAMM</name>
<sequence length="1060" mass="114023">MSKFFINRPVFAWVVAIFIVIAGLLALQRLPVEQYPNVSAPKITVRVSYPGASAAEIEESVLSIMEREMNGIDGLDYMQATADASGSGELALTFVSGTDEDIAQVNVQNAVSQVTSRLPGTVTQNGITVGKQSANFLMVVSLQRSENSSLTVREMSDYAQRNIVPELQRIDGVGGVRLFGAETSMRIWLNPEKLRGYNLSAADVSAAVAAQNRSIPTGSLGSLPALPGQSFSAVINVPGQLRNVAEFENIVLKSTEGGATVRLKDVARVELGQESYMASARLNGEPTTGMAVQLSNSGNAVAVAKAVKARMAELQKYFPEGMHWSAPYDTSTFVSLSIEQVLHTLLEAMVLVFIVMFLFLQNLRYTLIPAIVVPISLMGAVALMAPLGLSINVLTMFAMVLVIGIVVDDAIVVVENVERLMAEEKLTPYQATRKSMGQISSAIVGITLVNIVVFLPMAFMSGSTGAIYRQFSLVMAGSIGFSGFLALTLTPALCATMLKPVRDDHHEKRGFFGWFNRAVKAATHAYEATVAKCIRISYLMFVIYLGVGAGAAFLFLRLPTSFLPNEDQGFVIASLQLPTGATAERTIEKLKEMEAVAKGIPEIENMFAVQGFSFSGSGQNMGISFIILKDWKERTRPDQSASAISGKLIGGFMGIRDATIFALSPPAIPSLGTSSGFDLMLEDRGGAGHAALLAARNQLMGMAMQKKDIIGQIRPSGLEDAPQLRIDINRDAAYAQNVTISSIANILGTNFGSAYINDFPNNGRLQRVTVQADAGTRMQEEGLKSLDIPNTTGGQVPLESIASFAWEQGQMQATRYNGYPAMQLSGEAATGQSSGDAMNTMVELTKALPPGFALEWTGLALEEQRAGDQQMYVLGFSLLAVFLCLAALYESWSIPFAVILVVPLGILGATGGIFSRNWFNTQMAGQNAELFANDVYLKVGLITIIGLTVKNAILIIEFAKDLQEGGKTRIQAALQAAHLRFRPIVMTSLAFILGVVPLYFASGASSASQRAIGTSVFWGMSIGTFLGLVMIPIFFVLVRKLFPGKLGVHDKYATREDQPY</sequence>
<feature type="transmembrane region" description="Helical" evidence="9">
    <location>
        <begin position="536"/>
        <end position="556"/>
    </location>
</feature>
<keyword evidence="6 9" id="KW-0812">Transmembrane</keyword>
<evidence type="ECO:0000313" key="12">
    <source>
        <dbReference type="Proteomes" id="UP000254572"/>
    </source>
</evidence>
<gene>
    <name evidence="11" type="primary">acrB</name>
    <name evidence="11" type="ORF">NCTC13294_00351</name>
</gene>
<keyword evidence="8 9" id="KW-0472">Membrane</keyword>
<evidence type="ECO:0000259" key="10">
    <source>
        <dbReference type="PROSITE" id="PS50156"/>
    </source>
</evidence>
<evidence type="ECO:0000256" key="3">
    <source>
        <dbReference type="ARBA" id="ARBA00022448"/>
    </source>
</evidence>
<dbReference type="FunFam" id="1.20.1640.10:FF:000001">
    <property type="entry name" value="Efflux pump membrane transporter"/>
    <property type="match status" value="1"/>
</dbReference>
<dbReference type="Pfam" id="PF00873">
    <property type="entry name" value="ACR_tran"/>
    <property type="match status" value="1"/>
</dbReference>
<feature type="transmembrane region" description="Helical" evidence="9">
    <location>
        <begin position="367"/>
        <end position="387"/>
    </location>
</feature>
<feature type="transmembrane region" description="Helical" evidence="9">
    <location>
        <begin position="1016"/>
        <end position="1038"/>
    </location>
</feature>
<dbReference type="InterPro" id="IPR004764">
    <property type="entry name" value="MdtF-like"/>
</dbReference>
<dbReference type="InterPro" id="IPR027463">
    <property type="entry name" value="AcrB_DN_DC_subdom"/>
</dbReference>
<feature type="domain" description="SSD" evidence="10">
    <location>
        <begin position="371"/>
        <end position="496"/>
    </location>
</feature>
<comment type="subcellular location">
    <subcellularLocation>
        <location evidence="1 9">Cell inner membrane</location>
        <topology evidence="1 9">Multi-pass membrane protein</topology>
    </subcellularLocation>
</comment>
<keyword evidence="5 9" id="KW-0997">Cell inner membrane</keyword>
<keyword evidence="7 9" id="KW-1133">Transmembrane helix</keyword>
<dbReference type="SUPFAM" id="SSF82866">
    <property type="entry name" value="Multidrug efflux transporter AcrB transmembrane domain"/>
    <property type="match status" value="2"/>
</dbReference>
<keyword evidence="3 9" id="KW-0813">Transport</keyword>
<dbReference type="OrthoDB" id="9758297at2"/>
<dbReference type="PANTHER" id="PTHR32063:SF13">
    <property type="entry name" value="MULTIDRUG EFFLUX PUMP SUBUNIT ACRB-RELATED"/>
    <property type="match status" value="1"/>
</dbReference>
<dbReference type="NCBIfam" id="NF000282">
    <property type="entry name" value="RND_permease_1"/>
    <property type="match status" value="1"/>
</dbReference>
<keyword evidence="4" id="KW-1003">Cell membrane</keyword>
<dbReference type="RefSeq" id="WP_115610662.1">
    <property type="nucleotide sequence ID" value="NZ_JBHLZC010000001.1"/>
</dbReference>
<feature type="transmembrane region" description="Helical" evidence="9">
    <location>
        <begin position="979"/>
        <end position="1001"/>
    </location>
</feature>
<evidence type="ECO:0000256" key="2">
    <source>
        <dbReference type="ARBA" id="ARBA00010942"/>
    </source>
</evidence>
<keyword evidence="12" id="KW-1185">Reference proteome</keyword>
<protein>
    <recommendedName>
        <fullName evidence="9">Efflux pump membrane transporter</fullName>
    </recommendedName>
</protein>
<evidence type="ECO:0000256" key="5">
    <source>
        <dbReference type="ARBA" id="ARBA00022519"/>
    </source>
</evidence>
<comment type="similarity">
    <text evidence="2 9">Belongs to the resistance-nodulation-cell division (RND) (TC 2.A.6) family.</text>
</comment>
<feature type="transmembrane region" description="Helical" evidence="9">
    <location>
        <begin position="896"/>
        <end position="915"/>
    </location>
</feature>
<dbReference type="Gene3D" id="3.30.70.1320">
    <property type="entry name" value="Multidrug efflux transporter AcrB pore domain like"/>
    <property type="match status" value="1"/>
</dbReference>
<feature type="transmembrane region" description="Helical" evidence="9">
    <location>
        <begin position="341"/>
        <end position="360"/>
    </location>
</feature>
<dbReference type="PROSITE" id="PS50156">
    <property type="entry name" value="SSD"/>
    <property type="match status" value="1"/>
</dbReference>
<dbReference type="Gene3D" id="3.30.70.1440">
    <property type="entry name" value="Multidrug efflux transporter AcrB pore domain"/>
    <property type="match status" value="1"/>
</dbReference>
<dbReference type="EMBL" id="UFUW01000001">
    <property type="protein sequence ID" value="SUX18766.1"/>
    <property type="molecule type" value="Genomic_DNA"/>
</dbReference>
<dbReference type="GO" id="GO:0009636">
    <property type="term" value="P:response to toxic substance"/>
    <property type="evidence" value="ECO:0007669"/>
    <property type="project" value="UniProtKB-ARBA"/>
</dbReference>
<feature type="transmembrane region" description="Helical" evidence="9">
    <location>
        <begin position="871"/>
        <end position="889"/>
    </location>
</feature>
<evidence type="ECO:0000313" key="11">
    <source>
        <dbReference type="EMBL" id="SUX18766.1"/>
    </source>
</evidence>
<dbReference type="GO" id="GO:0042910">
    <property type="term" value="F:xenobiotic transmembrane transporter activity"/>
    <property type="evidence" value="ECO:0007669"/>
    <property type="project" value="TreeGrafter"/>
</dbReference>
<organism evidence="11 12">
    <name type="scientific">Cardiobacterium valvarum</name>
    <dbReference type="NCBI Taxonomy" id="194702"/>
    <lineage>
        <taxon>Bacteria</taxon>
        <taxon>Pseudomonadati</taxon>
        <taxon>Pseudomonadota</taxon>
        <taxon>Gammaproteobacteria</taxon>
        <taxon>Cardiobacteriales</taxon>
        <taxon>Cardiobacteriaceae</taxon>
        <taxon>Cardiobacterium</taxon>
    </lineage>
</organism>
<evidence type="ECO:0000256" key="6">
    <source>
        <dbReference type="ARBA" id="ARBA00022692"/>
    </source>
</evidence>